<dbReference type="Proteomes" id="UP001307889">
    <property type="component" value="Chromosome 4"/>
</dbReference>
<evidence type="ECO:0000313" key="5">
    <source>
        <dbReference type="Proteomes" id="UP001307889"/>
    </source>
</evidence>
<protein>
    <submittedName>
        <fullName evidence="4">Cuticular protein</fullName>
    </submittedName>
</protein>
<evidence type="ECO:0000256" key="1">
    <source>
        <dbReference type="ARBA" id="ARBA00022460"/>
    </source>
</evidence>
<name>A0ABN7AR70_9HEMI</name>
<dbReference type="PRINTS" id="PR01217">
    <property type="entry name" value="PRICHEXTENSN"/>
</dbReference>
<dbReference type="EMBL" id="AP028912">
    <property type="protein sequence ID" value="BES93406.1"/>
    <property type="molecule type" value="Genomic_DNA"/>
</dbReference>
<feature type="region of interest" description="Disordered" evidence="3">
    <location>
        <begin position="37"/>
        <end position="166"/>
    </location>
</feature>
<accession>A0ABN7AR70</accession>
<keyword evidence="1 2" id="KW-0193">Cuticle</keyword>
<feature type="compositionally biased region" description="Basic residues" evidence="3">
    <location>
        <begin position="45"/>
        <end position="61"/>
    </location>
</feature>
<dbReference type="PANTHER" id="PTHR10380">
    <property type="entry name" value="CUTICLE PROTEIN"/>
    <property type="match status" value="1"/>
</dbReference>
<dbReference type="InterPro" id="IPR000618">
    <property type="entry name" value="Insect_cuticle"/>
</dbReference>
<dbReference type="PROSITE" id="PS00233">
    <property type="entry name" value="CHIT_BIND_RR_1"/>
    <property type="match status" value="1"/>
</dbReference>
<dbReference type="Pfam" id="PF00379">
    <property type="entry name" value="Chitin_bind_4"/>
    <property type="match status" value="1"/>
</dbReference>
<keyword evidence="5" id="KW-1185">Reference proteome</keyword>
<feature type="compositionally biased region" description="Low complexity" evidence="3">
    <location>
        <begin position="100"/>
        <end position="118"/>
    </location>
</feature>
<sequence length="261" mass="28706">MAFLAMWAEAQDYDDAVESAQNVELYRLRAVSSIPLASSPLNKPTKFRRPTTTRRPFRKRPTTTQRPPPDEAAAPAPPDVPPVLSPEPQVPEPVPEEPPQVEVQPPVSDSQPPFDNSPYQPPSPPPAPPAVSTANQAVVQAPPGRPQRPLPTSKPHRPNGRPPVAVQPVFHPPVELTVPDEQPALVYSDSSTTADGGYSFDFQVSNSVFRKEQGFMKRSLIWPGRLVHVKTGAYSFTSPEGTFHRIDFVADENGYRAYESH</sequence>
<dbReference type="PROSITE" id="PS51155">
    <property type="entry name" value="CHIT_BIND_RR_2"/>
    <property type="match status" value="1"/>
</dbReference>
<organism evidence="4 5">
    <name type="scientific">Nesidiocoris tenuis</name>
    <dbReference type="NCBI Taxonomy" id="355587"/>
    <lineage>
        <taxon>Eukaryota</taxon>
        <taxon>Metazoa</taxon>
        <taxon>Ecdysozoa</taxon>
        <taxon>Arthropoda</taxon>
        <taxon>Hexapoda</taxon>
        <taxon>Insecta</taxon>
        <taxon>Pterygota</taxon>
        <taxon>Neoptera</taxon>
        <taxon>Paraneoptera</taxon>
        <taxon>Hemiptera</taxon>
        <taxon>Heteroptera</taxon>
        <taxon>Panheteroptera</taxon>
        <taxon>Cimicomorpha</taxon>
        <taxon>Miridae</taxon>
        <taxon>Dicyphina</taxon>
        <taxon>Nesidiocoris</taxon>
    </lineage>
</organism>
<dbReference type="InterPro" id="IPR050468">
    <property type="entry name" value="Cuticle_Struct_Prot"/>
</dbReference>
<dbReference type="PANTHER" id="PTHR10380:SF173">
    <property type="entry name" value="CUTICULAR PROTEIN 47EF, ISOFORM C-RELATED"/>
    <property type="match status" value="1"/>
</dbReference>
<dbReference type="InterPro" id="IPR031311">
    <property type="entry name" value="CHIT_BIND_RR_consensus"/>
</dbReference>
<reference evidence="4 5" key="1">
    <citation type="submission" date="2023-09" db="EMBL/GenBank/DDBJ databases">
        <title>Nesidiocoris tenuis whole genome shotgun sequence.</title>
        <authorList>
            <person name="Shibata T."/>
            <person name="Shimoda M."/>
            <person name="Kobayashi T."/>
            <person name="Uehara T."/>
        </authorList>
    </citation>
    <scope>NUCLEOTIDE SEQUENCE [LARGE SCALE GENOMIC DNA]</scope>
    <source>
        <strain evidence="4 5">Japan</strain>
    </source>
</reference>
<feature type="compositionally biased region" description="Pro residues" evidence="3">
    <location>
        <begin position="119"/>
        <end position="129"/>
    </location>
</feature>
<proteinExistence type="predicted"/>
<evidence type="ECO:0000256" key="3">
    <source>
        <dbReference type="SAM" id="MobiDB-lite"/>
    </source>
</evidence>
<evidence type="ECO:0000313" key="4">
    <source>
        <dbReference type="EMBL" id="BES93406.1"/>
    </source>
</evidence>
<gene>
    <name evidence="4" type="ORF">NTJ_06215</name>
</gene>
<evidence type="ECO:0000256" key="2">
    <source>
        <dbReference type="PROSITE-ProRule" id="PRU00497"/>
    </source>
</evidence>
<feature type="compositionally biased region" description="Pro residues" evidence="3">
    <location>
        <begin position="75"/>
        <end position="98"/>
    </location>
</feature>